<keyword evidence="11" id="KW-0812">Transmembrane</keyword>
<evidence type="ECO:0000256" key="2">
    <source>
        <dbReference type="ARBA" id="ARBA00022475"/>
    </source>
</evidence>
<dbReference type="SUPFAM" id="SSF53448">
    <property type="entry name" value="Nucleotide-diphospho-sugar transferases"/>
    <property type="match status" value="1"/>
</dbReference>
<dbReference type="Pfam" id="PF00535">
    <property type="entry name" value="Glycos_transf_2"/>
    <property type="match status" value="1"/>
</dbReference>
<feature type="domain" description="Glycosyltransferase 2-like" evidence="12">
    <location>
        <begin position="39"/>
        <end position="200"/>
    </location>
</feature>
<evidence type="ECO:0000256" key="4">
    <source>
        <dbReference type="ARBA" id="ARBA00022679"/>
    </source>
</evidence>
<keyword evidence="4 13" id="KW-0808">Transferase</keyword>
<feature type="transmembrane region" description="Helical" evidence="11">
    <location>
        <begin position="294"/>
        <end position="313"/>
    </location>
</feature>
<protein>
    <recommendedName>
        <fullName evidence="10">4,4'-diaponeurosporenoate glycosyltransferase</fullName>
    </recommendedName>
</protein>
<keyword evidence="3 13" id="KW-0328">Glycosyltransferase</keyword>
<dbReference type="PANTHER" id="PTHR43646">
    <property type="entry name" value="GLYCOSYLTRANSFERASE"/>
    <property type="match status" value="1"/>
</dbReference>
<comment type="pathway">
    <text evidence="8">Carotenoid biosynthesis; staphyloxanthin biosynthesis; staphyloxanthin from farnesyl diphosphate: step 4/5.</text>
</comment>
<dbReference type="RefSeq" id="WP_376845551.1">
    <property type="nucleotide sequence ID" value="NZ_JBHSFW010000001.1"/>
</dbReference>
<comment type="similarity">
    <text evidence="9">Belongs to the glycosyltransferase 2 family. CrtQ subfamily.</text>
</comment>
<name>A0ABV9GMM5_9BACL</name>
<dbReference type="PANTHER" id="PTHR43646:SF2">
    <property type="entry name" value="GLYCOSYLTRANSFERASE 2-LIKE DOMAIN-CONTAINING PROTEIN"/>
    <property type="match status" value="1"/>
</dbReference>
<sequence>MHLVLFIVVAAGCLSGFILFRKQSMPKAKVSEVKQQKLSVIIPARNEEKNLPYLLTSLKAQTYRPFEIIVVDDFSEDQTKSIAESFGVTVVESTPLPKGWTGKTWALWTGYKAAAGDIFAFLDADIRLEPDALASLLKTRENTGGVISVIPYHYTEKFYERFALITNFLGIFAFMSPFEKRNPKKGLYGACILATRKDYETISGHEHIKSEVLDDLNLGAKFREAGIKVSNYIGHGLVSFRMYPNGMRSEVQGFGKGAVLSTATLRFPTVLLIAIWVIGLLLSESALIFFMTPWAIPLAIGYLLYMFQLFYFIRYVGRFGIIMPILHILSACFFIFIMLYSAYQVVFLRRVTWKGRHIDVGGKKT</sequence>
<feature type="transmembrane region" description="Helical" evidence="11">
    <location>
        <begin position="325"/>
        <end position="343"/>
    </location>
</feature>
<evidence type="ECO:0000256" key="5">
    <source>
        <dbReference type="ARBA" id="ARBA00022746"/>
    </source>
</evidence>
<dbReference type="GO" id="GO:0016757">
    <property type="term" value="F:glycosyltransferase activity"/>
    <property type="evidence" value="ECO:0007669"/>
    <property type="project" value="UniProtKB-KW"/>
</dbReference>
<accession>A0ABV9GMM5</accession>
<organism evidence="13 14">
    <name type="scientific">Camelliibacillus cellulosilyticus</name>
    <dbReference type="NCBI Taxonomy" id="2174486"/>
    <lineage>
        <taxon>Bacteria</taxon>
        <taxon>Bacillati</taxon>
        <taxon>Bacillota</taxon>
        <taxon>Bacilli</taxon>
        <taxon>Bacillales</taxon>
        <taxon>Sporolactobacillaceae</taxon>
        <taxon>Camelliibacillus</taxon>
    </lineage>
</organism>
<evidence type="ECO:0000313" key="14">
    <source>
        <dbReference type="Proteomes" id="UP001596022"/>
    </source>
</evidence>
<feature type="transmembrane region" description="Helical" evidence="11">
    <location>
        <begin position="257"/>
        <end position="282"/>
    </location>
</feature>
<keyword evidence="11" id="KW-1133">Transmembrane helix</keyword>
<comment type="subcellular location">
    <subcellularLocation>
        <location evidence="1">Cell membrane</location>
    </subcellularLocation>
</comment>
<dbReference type="Proteomes" id="UP001596022">
    <property type="component" value="Unassembled WGS sequence"/>
</dbReference>
<evidence type="ECO:0000256" key="9">
    <source>
        <dbReference type="ARBA" id="ARBA00038120"/>
    </source>
</evidence>
<dbReference type="Gene3D" id="3.90.550.10">
    <property type="entry name" value="Spore Coat Polysaccharide Biosynthesis Protein SpsA, Chain A"/>
    <property type="match status" value="1"/>
</dbReference>
<comment type="caution">
    <text evidence="13">The sequence shown here is derived from an EMBL/GenBank/DDBJ whole genome shotgun (WGS) entry which is preliminary data.</text>
</comment>
<comment type="function">
    <text evidence="7">Catalyzes the glycosylation of 4,4'-diaponeurosporenoate, i.e. the esterification of glucose at the C1'' position with the carboxyl group of 4,4'-diaponeurosporenic acid, to form glycosyl-4,4'-diaponeurosporenoate. This is a step in the biosynthesis of staphyloxanthin, an orange pigment present in most staphylococci strains.</text>
</comment>
<dbReference type="InterPro" id="IPR001173">
    <property type="entry name" value="Glyco_trans_2-like"/>
</dbReference>
<dbReference type="InterPro" id="IPR029044">
    <property type="entry name" value="Nucleotide-diphossugar_trans"/>
</dbReference>
<gene>
    <name evidence="13" type="ORF">ACFO4N_06835</name>
</gene>
<keyword evidence="2" id="KW-1003">Cell membrane</keyword>
<keyword evidence="5" id="KW-0125">Carotenoid biosynthesis</keyword>
<evidence type="ECO:0000256" key="6">
    <source>
        <dbReference type="ARBA" id="ARBA00023136"/>
    </source>
</evidence>
<evidence type="ECO:0000313" key="13">
    <source>
        <dbReference type="EMBL" id="MFC4618447.1"/>
    </source>
</evidence>
<evidence type="ECO:0000256" key="11">
    <source>
        <dbReference type="SAM" id="Phobius"/>
    </source>
</evidence>
<dbReference type="EMBL" id="JBHSFW010000001">
    <property type="protein sequence ID" value="MFC4618447.1"/>
    <property type="molecule type" value="Genomic_DNA"/>
</dbReference>
<dbReference type="CDD" id="cd00761">
    <property type="entry name" value="Glyco_tranf_GTA_type"/>
    <property type="match status" value="1"/>
</dbReference>
<evidence type="ECO:0000256" key="10">
    <source>
        <dbReference type="ARBA" id="ARBA00040345"/>
    </source>
</evidence>
<evidence type="ECO:0000256" key="8">
    <source>
        <dbReference type="ARBA" id="ARBA00037904"/>
    </source>
</evidence>
<evidence type="ECO:0000256" key="7">
    <source>
        <dbReference type="ARBA" id="ARBA00037281"/>
    </source>
</evidence>
<evidence type="ECO:0000256" key="1">
    <source>
        <dbReference type="ARBA" id="ARBA00004236"/>
    </source>
</evidence>
<evidence type="ECO:0000259" key="12">
    <source>
        <dbReference type="Pfam" id="PF00535"/>
    </source>
</evidence>
<reference evidence="14" key="1">
    <citation type="journal article" date="2019" name="Int. J. Syst. Evol. Microbiol.">
        <title>The Global Catalogue of Microorganisms (GCM) 10K type strain sequencing project: providing services to taxonomists for standard genome sequencing and annotation.</title>
        <authorList>
            <consortium name="The Broad Institute Genomics Platform"/>
            <consortium name="The Broad Institute Genome Sequencing Center for Infectious Disease"/>
            <person name="Wu L."/>
            <person name="Ma J."/>
        </authorList>
    </citation>
    <scope>NUCLEOTIDE SEQUENCE [LARGE SCALE GENOMIC DNA]</scope>
    <source>
        <strain evidence="14">CGMCC 1.16306</strain>
    </source>
</reference>
<keyword evidence="14" id="KW-1185">Reference proteome</keyword>
<proteinExistence type="inferred from homology"/>
<evidence type="ECO:0000256" key="3">
    <source>
        <dbReference type="ARBA" id="ARBA00022676"/>
    </source>
</evidence>
<keyword evidence="6 11" id="KW-0472">Membrane</keyword>